<sequence length="866" mass="94434">MAVHPAVFVPPIVVAHVLGFTLLAYSLEKVFGLLSKPFRRIRPGFARRRAAQNSLGSVPQPKLPLEADEAPPEAQPSCSDTDWDSSLEARARAGLIEAPQFRTLSQAWVRGCDCEGGCKHSHRWRPAAADGQAGATSRTDDDLLVNDPVDLAWSGLACKVLDKHTMLSKQILHPTSGMVVPGELMALVGPSGAGKSTLLDILSLRKSGKLSGQVWVNGAPLTERFKQRSAYVAQEELFMPTLNAWETLEFQAVLRNRAGLTHAQLRERMHDVMAVMGLSRAKNTQVGGILAGGIMVRGLSGGEKRRLGIACALVSEPSLLILDEPMTGLDAFVAPIFTDHNSWLTVPCAAGGEKRRLGIACALVSKPSLLFLDEPTTGLDAFAALNIMDHMSCLTALGHTIVASIHQPRAAIWDMLHKVIVLSEGHQLYFGLPDEAVHWFSSSLGYTYAPAQDGAVSDWLMDLVSVGFSKQSDFGSRSMSTVEQVAEASGRWTAYCQKVDMPAQNAIRQLEANTPVEATKASKLQRLFKRGFAVSWGTQFWWLLKRSFKAQLRNPTDVTSRLLLSCWIGAFAGLVFFNIPEGPAATVRSSGVDAAAGLVFFNIPEGPAAAYQRGCVMFFTMLLFELLPFCYVSFYSWDRKFFLADRESGIYATSAYYVAHMCASTPFVILNTLCGALAAYGFAGLRYTASAIILFAIILVIQSLIAIQLLIFCVYATPNQDMAYILAVGYVGVSILLCGLFVRPSQLKIRPLLWLSYLSYPRWALQGIFGNELHGIEYPGPLTCISVGLPGATEEDIKQVIGNPSLAAQALAAGFSCQPASSGDQVLQYYELYIGVPEAIGILLAFYVYFHIISFLALTFLYRQKR</sequence>
<feature type="transmembrane region" description="Helical" evidence="9">
    <location>
        <begin position="723"/>
        <end position="742"/>
    </location>
</feature>
<keyword evidence="6 9" id="KW-1133">Transmembrane helix</keyword>
<feature type="region of interest" description="Disordered" evidence="8">
    <location>
        <begin position="52"/>
        <end position="82"/>
    </location>
</feature>
<proteinExistence type="predicted"/>
<keyword evidence="7 9" id="KW-0472">Membrane</keyword>
<keyword evidence="2" id="KW-0813">Transport</keyword>
<dbReference type="PROSITE" id="PS50893">
    <property type="entry name" value="ABC_TRANSPORTER_2"/>
    <property type="match status" value="1"/>
</dbReference>
<dbReference type="Proteomes" id="UP001497392">
    <property type="component" value="Unassembled WGS sequence"/>
</dbReference>
<evidence type="ECO:0000313" key="12">
    <source>
        <dbReference type="Proteomes" id="UP001497392"/>
    </source>
</evidence>
<feature type="transmembrane region" description="Helical" evidence="9">
    <location>
        <begin position="615"/>
        <end position="637"/>
    </location>
</feature>
<dbReference type="InterPro" id="IPR013525">
    <property type="entry name" value="ABC2_TM"/>
</dbReference>
<organism evidence="11 12">
    <name type="scientific">Coccomyxa viridis</name>
    <dbReference type="NCBI Taxonomy" id="1274662"/>
    <lineage>
        <taxon>Eukaryota</taxon>
        <taxon>Viridiplantae</taxon>
        <taxon>Chlorophyta</taxon>
        <taxon>core chlorophytes</taxon>
        <taxon>Trebouxiophyceae</taxon>
        <taxon>Trebouxiophyceae incertae sedis</taxon>
        <taxon>Coccomyxaceae</taxon>
        <taxon>Coccomyxa</taxon>
    </lineage>
</organism>
<evidence type="ECO:0000256" key="1">
    <source>
        <dbReference type="ARBA" id="ARBA00004141"/>
    </source>
</evidence>
<evidence type="ECO:0000256" key="8">
    <source>
        <dbReference type="SAM" id="MobiDB-lite"/>
    </source>
</evidence>
<keyword evidence="5" id="KW-0067">ATP-binding</keyword>
<reference evidence="11 12" key="1">
    <citation type="submission" date="2024-06" db="EMBL/GenBank/DDBJ databases">
        <authorList>
            <person name="Kraege A."/>
            <person name="Thomma B."/>
        </authorList>
    </citation>
    <scope>NUCLEOTIDE SEQUENCE [LARGE SCALE GENOMIC DNA]</scope>
</reference>
<feature type="transmembrane region" description="Helical" evidence="9">
    <location>
        <begin position="839"/>
        <end position="862"/>
    </location>
</feature>
<comment type="subcellular location">
    <subcellularLocation>
        <location evidence="1">Membrane</location>
        <topology evidence="1">Multi-pass membrane protein</topology>
    </subcellularLocation>
</comment>
<evidence type="ECO:0000256" key="6">
    <source>
        <dbReference type="ARBA" id="ARBA00022989"/>
    </source>
</evidence>
<dbReference type="SUPFAM" id="SSF52540">
    <property type="entry name" value="P-loop containing nucleoside triphosphate hydrolases"/>
    <property type="match status" value="2"/>
</dbReference>
<evidence type="ECO:0000256" key="7">
    <source>
        <dbReference type="ARBA" id="ARBA00023136"/>
    </source>
</evidence>
<dbReference type="Pfam" id="PF00005">
    <property type="entry name" value="ABC_tran"/>
    <property type="match status" value="2"/>
</dbReference>
<evidence type="ECO:0000256" key="9">
    <source>
        <dbReference type="SAM" id="Phobius"/>
    </source>
</evidence>
<dbReference type="InterPro" id="IPR003593">
    <property type="entry name" value="AAA+_ATPase"/>
</dbReference>
<feature type="transmembrane region" description="Helical" evidence="9">
    <location>
        <begin position="692"/>
        <end position="717"/>
    </location>
</feature>
<dbReference type="PANTHER" id="PTHR48041:SF139">
    <property type="entry name" value="PROTEIN SCARLET"/>
    <property type="match status" value="1"/>
</dbReference>
<comment type="caution">
    <text evidence="11">The sequence shown here is derived from an EMBL/GenBank/DDBJ whole genome shotgun (WGS) entry which is preliminary data.</text>
</comment>
<feature type="domain" description="ABC transporter" evidence="10">
    <location>
        <begin position="156"/>
        <end position="449"/>
    </location>
</feature>
<dbReference type="PROSITE" id="PS00211">
    <property type="entry name" value="ABC_TRANSPORTER_1"/>
    <property type="match status" value="1"/>
</dbReference>
<name>A0ABP1G6A6_9CHLO</name>
<evidence type="ECO:0000259" key="10">
    <source>
        <dbReference type="PROSITE" id="PS50893"/>
    </source>
</evidence>
<dbReference type="InterPro" id="IPR003439">
    <property type="entry name" value="ABC_transporter-like_ATP-bd"/>
</dbReference>
<dbReference type="Gene3D" id="3.40.50.300">
    <property type="entry name" value="P-loop containing nucleotide triphosphate hydrolases"/>
    <property type="match status" value="2"/>
</dbReference>
<evidence type="ECO:0000256" key="3">
    <source>
        <dbReference type="ARBA" id="ARBA00022692"/>
    </source>
</evidence>
<dbReference type="PANTHER" id="PTHR48041">
    <property type="entry name" value="ABC TRANSPORTER G FAMILY MEMBER 28"/>
    <property type="match status" value="1"/>
</dbReference>
<protein>
    <submittedName>
        <fullName evidence="11">G9713 protein</fullName>
    </submittedName>
</protein>
<keyword evidence="4" id="KW-0547">Nucleotide-binding</keyword>
<dbReference type="SMART" id="SM00382">
    <property type="entry name" value="AAA"/>
    <property type="match status" value="1"/>
</dbReference>
<keyword evidence="12" id="KW-1185">Reference proteome</keyword>
<accession>A0ABP1G6A6</accession>
<evidence type="ECO:0000256" key="2">
    <source>
        <dbReference type="ARBA" id="ARBA00022448"/>
    </source>
</evidence>
<dbReference type="InterPro" id="IPR027417">
    <property type="entry name" value="P-loop_NTPase"/>
</dbReference>
<gene>
    <name evidence="11" type="primary">g9713</name>
    <name evidence="11" type="ORF">VP750_LOCUS8753</name>
</gene>
<dbReference type="InterPro" id="IPR050352">
    <property type="entry name" value="ABCG_transporters"/>
</dbReference>
<dbReference type="Pfam" id="PF01061">
    <property type="entry name" value="ABC2_membrane"/>
    <property type="match status" value="1"/>
</dbReference>
<feature type="transmembrane region" description="Helical" evidence="9">
    <location>
        <begin position="657"/>
        <end position="680"/>
    </location>
</feature>
<keyword evidence="3 9" id="KW-0812">Transmembrane</keyword>
<feature type="transmembrane region" description="Helical" evidence="9">
    <location>
        <begin position="6"/>
        <end position="27"/>
    </location>
</feature>
<evidence type="ECO:0000256" key="5">
    <source>
        <dbReference type="ARBA" id="ARBA00022840"/>
    </source>
</evidence>
<evidence type="ECO:0000256" key="4">
    <source>
        <dbReference type="ARBA" id="ARBA00022741"/>
    </source>
</evidence>
<dbReference type="EMBL" id="CAXHTA020000016">
    <property type="protein sequence ID" value="CAL5226847.1"/>
    <property type="molecule type" value="Genomic_DNA"/>
</dbReference>
<evidence type="ECO:0000313" key="11">
    <source>
        <dbReference type="EMBL" id="CAL5226847.1"/>
    </source>
</evidence>
<dbReference type="InterPro" id="IPR017871">
    <property type="entry name" value="ABC_transporter-like_CS"/>
</dbReference>